<sequence length="376" mass="42799">MFQCIKNMGLVEMHSLSTMLEKHYANLHAIPELSMKESRTKAYIKKYLDQLNNLEQCYEGKWGLIYLYRGNITNAVEIGFRAELDALEIPNEQSSYYHGCGHDAHMSILLSLATYLSESNLKKNVLLIFQSSEEMVGGAKRISRIIEGFNINLKQLIALHVTPDLYPGILSIRSGKVLACGKSIEVSVKSNSGHVSKKGSNFLDVLFKINEFNKDNSTKLNVCRITKFLTNGTHNVVPDNLKFIFSIRSANQSLKKSTLRKFKNMMNAISKEYSLTYSFSNPIIDYPCLYNDQQVVLNIKKIMEKNSTVAKVIECPFLFSCDDFAFYHYQLKIPCCYFFIGSYCGSMDNLHTKDFIVPRSTSIYGLKIVIDLVNHL</sequence>
<dbReference type="AlphaFoldDB" id="A0ABD6S9X9"/>
<proteinExistence type="predicted"/>
<dbReference type="Gene3D" id="3.30.70.360">
    <property type="match status" value="1"/>
</dbReference>
<name>A0ABD6S9X9_BACTU</name>
<evidence type="ECO:0000313" key="1">
    <source>
        <dbReference type="EMBL" id="PER51985.1"/>
    </source>
</evidence>
<dbReference type="Gene3D" id="3.40.630.10">
    <property type="entry name" value="Zn peptidases"/>
    <property type="match status" value="1"/>
</dbReference>
<dbReference type="PANTHER" id="PTHR11014">
    <property type="entry name" value="PEPTIDASE M20 FAMILY MEMBER"/>
    <property type="match status" value="1"/>
</dbReference>
<dbReference type="Pfam" id="PF01546">
    <property type="entry name" value="Peptidase_M20"/>
    <property type="match status" value="1"/>
</dbReference>
<dbReference type="SUPFAM" id="SSF55031">
    <property type="entry name" value="Bacterial exopeptidase dimerisation domain"/>
    <property type="match status" value="1"/>
</dbReference>
<dbReference type="Proteomes" id="UP000219897">
    <property type="component" value="Unassembled WGS sequence"/>
</dbReference>
<evidence type="ECO:0000313" key="2">
    <source>
        <dbReference type="Proteomes" id="UP000219897"/>
    </source>
</evidence>
<dbReference type="PANTHER" id="PTHR11014:SF63">
    <property type="entry name" value="METALLOPEPTIDASE, PUTATIVE (AFU_ORTHOLOGUE AFUA_6G09600)-RELATED"/>
    <property type="match status" value="1"/>
</dbReference>
<comment type="caution">
    <text evidence="1">The sequence shown here is derived from an EMBL/GenBank/DDBJ whole genome shotgun (WGS) entry which is preliminary data.</text>
</comment>
<protein>
    <submittedName>
        <fullName evidence="1">Peptidase M20</fullName>
    </submittedName>
</protein>
<accession>A0ABD6S9X9</accession>
<dbReference type="EMBL" id="NTYF01000058">
    <property type="protein sequence ID" value="PER51985.1"/>
    <property type="molecule type" value="Genomic_DNA"/>
</dbReference>
<gene>
    <name evidence="1" type="ORF">CN495_17050</name>
</gene>
<dbReference type="InterPro" id="IPR017439">
    <property type="entry name" value="Amidohydrolase"/>
</dbReference>
<dbReference type="SUPFAM" id="SSF53187">
    <property type="entry name" value="Zn-dependent exopeptidases"/>
    <property type="match status" value="1"/>
</dbReference>
<dbReference type="InterPro" id="IPR036264">
    <property type="entry name" value="Bact_exopeptidase_dim_dom"/>
</dbReference>
<reference evidence="1 2" key="1">
    <citation type="submission" date="2017-09" db="EMBL/GenBank/DDBJ databases">
        <title>Large-scale bioinformatics analysis of Bacillus genomes uncovers conserved roles of natural products in bacterial physiology.</title>
        <authorList>
            <consortium name="Agbiome Team Llc"/>
            <person name="Bleich R.M."/>
            <person name="Kirk G.J."/>
            <person name="Santa Maria K.C."/>
            <person name="Allen S.E."/>
            <person name="Farag S."/>
            <person name="Shank E.A."/>
            <person name="Bowers A."/>
        </authorList>
    </citation>
    <scope>NUCLEOTIDE SEQUENCE [LARGE SCALE GENOMIC DNA]</scope>
    <source>
        <strain evidence="1 2">AFS005140</strain>
    </source>
</reference>
<organism evidence="1 2">
    <name type="scientific">Bacillus thuringiensis</name>
    <dbReference type="NCBI Taxonomy" id="1428"/>
    <lineage>
        <taxon>Bacteria</taxon>
        <taxon>Bacillati</taxon>
        <taxon>Bacillota</taxon>
        <taxon>Bacilli</taxon>
        <taxon>Bacillales</taxon>
        <taxon>Bacillaceae</taxon>
        <taxon>Bacillus</taxon>
        <taxon>Bacillus cereus group</taxon>
    </lineage>
</organism>
<dbReference type="InterPro" id="IPR002933">
    <property type="entry name" value="Peptidase_M20"/>
</dbReference>